<dbReference type="EMBL" id="JACASF010000017">
    <property type="protein sequence ID" value="KAF6425249.1"/>
    <property type="molecule type" value="Genomic_DNA"/>
</dbReference>
<proteinExistence type="predicted"/>
<sequence length="125" mass="13760">MWWIKIRTVPHLGRSFLRSEGVPISQQAPQLRVPVPGREVPITSGWKNQQELKLRMLEPQAVPHKGPMDLPRLTPSGLQLRGGSLKGTRDILGKTKLFGIGEAAFTGTKVLAEAIVPLVSPPLMR</sequence>
<organism evidence="1 2">
    <name type="scientific">Molossus molossus</name>
    <name type="common">Pallas' mastiff bat</name>
    <name type="synonym">Vespertilio molossus</name>
    <dbReference type="NCBI Taxonomy" id="27622"/>
    <lineage>
        <taxon>Eukaryota</taxon>
        <taxon>Metazoa</taxon>
        <taxon>Chordata</taxon>
        <taxon>Craniata</taxon>
        <taxon>Vertebrata</taxon>
        <taxon>Euteleostomi</taxon>
        <taxon>Mammalia</taxon>
        <taxon>Eutheria</taxon>
        <taxon>Laurasiatheria</taxon>
        <taxon>Chiroptera</taxon>
        <taxon>Yangochiroptera</taxon>
        <taxon>Molossidae</taxon>
        <taxon>Molossus</taxon>
    </lineage>
</organism>
<accession>A0A7J8DQH1</accession>
<reference evidence="1 2" key="1">
    <citation type="journal article" date="2020" name="Nature">
        <title>Six reference-quality genomes reveal evolution of bat adaptations.</title>
        <authorList>
            <person name="Jebb D."/>
            <person name="Huang Z."/>
            <person name="Pippel M."/>
            <person name="Hughes G.M."/>
            <person name="Lavrichenko K."/>
            <person name="Devanna P."/>
            <person name="Winkler S."/>
            <person name="Jermiin L.S."/>
            <person name="Skirmuntt E.C."/>
            <person name="Katzourakis A."/>
            <person name="Burkitt-Gray L."/>
            <person name="Ray D.A."/>
            <person name="Sullivan K.A.M."/>
            <person name="Roscito J.G."/>
            <person name="Kirilenko B.M."/>
            <person name="Davalos L.M."/>
            <person name="Corthals A.P."/>
            <person name="Power M.L."/>
            <person name="Jones G."/>
            <person name="Ransome R.D."/>
            <person name="Dechmann D.K.N."/>
            <person name="Locatelli A.G."/>
            <person name="Puechmaille S.J."/>
            <person name="Fedrigo O."/>
            <person name="Jarvis E.D."/>
            <person name="Hiller M."/>
            <person name="Vernes S.C."/>
            <person name="Myers E.W."/>
            <person name="Teeling E.C."/>
        </authorList>
    </citation>
    <scope>NUCLEOTIDE SEQUENCE [LARGE SCALE GENOMIC DNA]</scope>
    <source>
        <strain evidence="1">MMolMol1</strain>
        <tissue evidence="1">Muscle</tissue>
    </source>
</reference>
<dbReference type="InParanoid" id="A0A7J8DQH1"/>
<comment type="caution">
    <text evidence="1">The sequence shown here is derived from an EMBL/GenBank/DDBJ whole genome shotgun (WGS) entry which is preliminary data.</text>
</comment>
<gene>
    <name evidence="1" type="ORF">HJG59_009292</name>
</gene>
<evidence type="ECO:0000313" key="1">
    <source>
        <dbReference type="EMBL" id="KAF6425249.1"/>
    </source>
</evidence>
<name>A0A7J8DQH1_MOLMO</name>
<dbReference type="AlphaFoldDB" id="A0A7J8DQH1"/>
<protein>
    <submittedName>
        <fullName evidence="1">Uncharacterized protein</fullName>
    </submittedName>
</protein>
<dbReference type="Proteomes" id="UP000550707">
    <property type="component" value="Unassembled WGS sequence"/>
</dbReference>
<evidence type="ECO:0000313" key="2">
    <source>
        <dbReference type="Proteomes" id="UP000550707"/>
    </source>
</evidence>
<keyword evidence="2" id="KW-1185">Reference proteome</keyword>